<proteinExistence type="predicted"/>
<sequence>MRELEINDFFASGGRPTVAWFTTSTCREVKAPGESEYDYDFLRLVTTIPAKRPSSRWKAPPATCSTTIDAFSVPGFGRASNLSHR</sequence>
<organism evidence="1">
    <name type="scientific">Billgrantia gudaonensis</name>
    <dbReference type="NCBI Taxonomy" id="376427"/>
    <lineage>
        <taxon>Bacteria</taxon>
        <taxon>Pseudomonadati</taxon>
        <taxon>Pseudomonadota</taxon>
        <taxon>Gammaproteobacteria</taxon>
        <taxon>Oceanospirillales</taxon>
        <taxon>Halomonadaceae</taxon>
        <taxon>Billgrantia</taxon>
    </lineage>
</organism>
<reference evidence="1" key="1">
    <citation type="submission" date="2018-12" db="EMBL/GenBank/DDBJ databases">
        <authorList>
            <person name="Jadhav K."/>
            <person name="Kushwaha B."/>
            <person name="Jadhav I."/>
        </authorList>
    </citation>
    <scope>NUCLEOTIDE SEQUENCE [LARGE SCALE GENOMIC DNA]</scope>
    <source>
        <strain evidence="1">SBS 10</strain>
    </source>
</reference>
<gene>
    <name evidence="1" type="ORF">DSL92_02665</name>
</gene>
<comment type="caution">
    <text evidence="1">The sequence shown here is derived from an EMBL/GenBank/DDBJ whole genome shotgun (WGS) entry which is preliminary data.</text>
</comment>
<dbReference type="EMBL" id="RXHI01000006">
    <property type="protein sequence ID" value="RUA22948.1"/>
    <property type="molecule type" value="Genomic_DNA"/>
</dbReference>
<evidence type="ECO:0000313" key="1">
    <source>
        <dbReference type="EMBL" id="RUA22948.1"/>
    </source>
</evidence>
<name>A0A3S0NHM1_9GAMM</name>
<accession>A0A3S0NHM1</accession>
<dbReference type="AlphaFoldDB" id="A0A3S0NHM1"/>
<protein>
    <submittedName>
        <fullName evidence="1">Uncharacterized protein</fullName>
    </submittedName>
</protein>